<feature type="transmembrane region" description="Helical" evidence="6">
    <location>
        <begin position="390"/>
        <end position="408"/>
    </location>
</feature>
<keyword evidence="5 6" id="KW-0472">Membrane</keyword>
<dbReference type="OrthoDB" id="5963193at2759"/>
<keyword evidence="3 6" id="KW-0812">Transmembrane</keyword>
<evidence type="ECO:0000256" key="5">
    <source>
        <dbReference type="ARBA" id="ARBA00023136"/>
    </source>
</evidence>
<proteinExistence type="inferred from homology"/>
<feature type="transmembrane region" description="Helical" evidence="6">
    <location>
        <begin position="539"/>
        <end position="559"/>
    </location>
</feature>
<evidence type="ECO:0000256" key="4">
    <source>
        <dbReference type="ARBA" id="ARBA00022989"/>
    </source>
</evidence>
<organism evidence="7 8">
    <name type="scientific">Anabarilius grahami</name>
    <name type="common">Kanglang fish</name>
    <name type="synonym">Barilius grahami</name>
    <dbReference type="NCBI Taxonomy" id="495550"/>
    <lineage>
        <taxon>Eukaryota</taxon>
        <taxon>Metazoa</taxon>
        <taxon>Chordata</taxon>
        <taxon>Craniata</taxon>
        <taxon>Vertebrata</taxon>
        <taxon>Euteleostomi</taxon>
        <taxon>Actinopterygii</taxon>
        <taxon>Neopterygii</taxon>
        <taxon>Teleostei</taxon>
        <taxon>Ostariophysi</taxon>
        <taxon>Cypriniformes</taxon>
        <taxon>Xenocyprididae</taxon>
        <taxon>Xenocypridinae</taxon>
        <taxon>Xenocypridinae incertae sedis</taxon>
        <taxon>Anabarilius</taxon>
    </lineage>
</organism>
<feature type="transmembrane region" description="Helical" evidence="6">
    <location>
        <begin position="122"/>
        <end position="155"/>
    </location>
</feature>
<keyword evidence="4 6" id="KW-1133">Transmembrane helix</keyword>
<feature type="transmembrane region" description="Helical" evidence="6">
    <location>
        <begin position="167"/>
        <end position="188"/>
    </location>
</feature>
<evidence type="ECO:0000313" key="8">
    <source>
        <dbReference type="Proteomes" id="UP000281406"/>
    </source>
</evidence>
<evidence type="ECO:0000256" key="3">
    <source>
        <dbReference type="ARBA" id="ARBA00022692"/>
    </source>
</evidence>
<feature type="transmembrane region" description="Helical" evidence="6">
    <location>
        <begin position="367"/>
        <end position="385"/>
    </location>
</feature>
<evidence type="ECO:0000256" key="6">
    <source>
        <dbReference type="SAM" id="Phobius"/>
    </source>
</evidence>
<feature type="transmembrane region" description="Helical" evidence="6">
    <location>
        <begin position="286"/>
        <end position="308"/>
    </location>
</feature>
<dbReference type="InterPro" id="IPR005016">
    <property type="entry name" value="TDE1/TMS"/>
</dbReference>
<feature type="transmembrane region" description="Helical" evidence="6">
    <location>
        <begin position="329"/>
        <end position="355"/>
    </location>
</feature>
<comment type="subcellular location">
    <subcellularLocation>
        <location evidence="1">Membrane</location>
        <topology evidence="1">Multi-pass membrane protein</topology>
    </subcellularLocation>
</comment>
<protein>
    <submittedName>
        <fullName evidence="7">Serine incorporator 1</fullName>
    </submittedName>
</protein>
<sequence length="605" mass="66215">MPTTPESPAVMAATPESSANMVATPVFPVVINVAFEDIQLFQGHQRLISNLADPQLILAGAAGIPRHAPLNLSTTALPVSEAMPLSSVLPVIVVAILCVQAAHCSPAHESTPEPTLNLTDNVSFGVFSVIMGACMALCSLASCASCLCGSAPCLLSGCCPSTYNSTVTRLAFSFFLLLGTIVSIIMILPGMETQLKKIPGFCEGGSSIPGIEGKVNCEIIVGYKSVYRMCFAMACFFFLFSIIMIRVRSSKDPRAAIQNGFWFFKFLILVALTVGAFFIPDGAFNTVWYYFGVVGSFIFILIQLILLVDFAHTWNQKWVENAENGNSKCWYAALLSFTLLQYICAFAAVVLFYVFFTQPDDCTEHKVFISLNLIFCIIVSVVAILPKVQVIPTLILAFISFFIALKEVQPSSGLLQPSLISLYTMYLTWSAMSNNPNRKCNPSLLSLVNGGPTAPTPTSAPGIHTQWWDAQSIVGLVIFLLCTLYASIRSSNNSQVNKLMQTEEVQRLASTDTSEGISEDGVRRAVDNEEEGVSYSYSFFHFSLFLASLYIMMTLTNWYQPETDYAAMKTTMPSVWVKISSSWLGLALYLWTLVAPLILADRDFS</sequence>
<evidence type="ECO:0000256" key="1">
    <source>
        <dbReference type="ARBA" id="ARBA00004141"/>
    </source>
</evidence>
<dbReference type="GO" id="GO:0016020">
    <property type="term" value="C:membrane"/>
    <property type="evidence" value="ECO:0007669"/>
    <property type="project" value="UniProtKB-SubCell"/>
</dbReference>
<comment type="similarity">
    <text evidence="2">Belongs to the TDE1 family.</text>
</comment>
<evidence type="ECO:0000256" key="2">
    <source>
        <dbReference type="ARBA" id="ARBA00006665"/>
    </source>
</evidence>
<dbReference type="AlphaFoldDB" id="A0A3N0XYP3"/>
<comment type="caution">
    <text evidence="7">The sequence shown here is derived from an EMBL/GenBank/DDBJ whole genome shotgun (WGS) entry which is preliminary data.</text>
</comment>
<dbReference type="Pfam" id="PF03348">
    <property type="entry name" value="Serinc"/>
    <property type="match status" value="1"/>
</dbReference>
<gene>
    <name evidence="7" type="ORF">DPX16_17342</name>
</gene>
<keyword evidence="8" id="KW-1185">Reference proteome</keyword>
<reference evidence="7 8" key="1">
    <citation type="submission" date="2018-10" db="EMBL/GenBank/DDBJ databases">
        <title>Genome assembly for a Yunnan-Guizhou Plateau 3E fish, Anabarilius grahami (Regan), and its evolutionary and genetic applications.</title>
        <authorList>
            <person name="Jiang W."/>
        </authorList>
    </citation>
    <scope>NUCLEOTIDE SEQUENCE [LARGE SCALE GENOMIC DNA]</scope>
    <source>
        <strain evidence="7">AG-KIZ</strain>
        <tissue evidence="7">Muscle</tissue>
    </source>
</reference>
<evidence type="ECO:0000313" key="7">
    <source>
        <dbReference type="EMBL" id="ROK35599.1"/>
    </source>
</evidence>
<dbReference type="PANTHER" id="PTHR10383:SF22">
    <property type="entry name" value="SERINE INCORPORATOR 2"/>
    <property type="match status" value="1"/>
</dbReference>
<feature type="transmembrane region" description="Helical" evidence="6">
    <location>
        <begin position="470"/>
        <end position="488"/>
    </location>
</feature>
<dbReference type="EMBL" id="RJVU01057109">
    <property type="protein sequence ID" value="ROK35599.1"/>
    <property type="molecule type" value="Genomic_DNA"/>
</dbReference>
<dbReference type="PANTHER" id="PTHR10383">
    <property type="entry name" value="SERINE INCORPORATOR"/>
    <property type="match status" value="1"/>
</dbReference>
<feature type="transmembrane region" description="Helical" evidence="6">
    <location>
        <begin position="579"/>
        <end position="600"/>
    </location>
</feature>
<accession>A0A3N0XYP3</accession>
<dbReference type="Proteomes" id="UP000281406">
    <property type="component" value="Unassembled WGS sequence"/>
</dbReference>
<feature type="transmembrane region" description="Helical" evidence="6">
    <location>
        <begin position="259"/>
        <end position="280"/>
    </location>
</feature>
<name>A0A3N0XYP3_ANAGA</name>
<feature type="transmembrane region" description="Helical" evidence="6">
    <location>
        <begin position="226"/>
        <end position="247"/>
    </location>
</feature>